<sequence>MGTAPGCAASISWHATAPDAASSTLERLSCRVVLIHARISLRPTK</sequence>
<proteinExistence type="predicted"/>
<accession>A0A0A9H5W9</accession>
<evidence type="ECO:0000313" key="1">
    <source>
        <dbReference type="EMBL" id="JAE28308.1"/>
    </source>
</evidence>
<dbReference type="AlphaFoldDB" id="A0A0A9H5W9"/>
<dbReference type="EMBL" id="GBRH01169588">
    <property type="protein sequence ID" value="JAE28308.1"/>
    <property type="molecule type" value="Transcribed_RNA"/>
</dbReference>
<organism evidence="1">
    <name type="scientific">Arundo donax</name>
    <name type="common">Giant reed</name>
    <name type="synonym">Donax arundinaceus</name>
    <dbReference type="NCBI Taxonomy" id="35708"/>
    <lineage>
        <taxon>Eukaryota</taxon>
        <taxon>Viridiplantae</taxon>
        <taxon>Streptophyta</taxon>
        <taxon>Embryophyta</taxon>
        <taxon>Tracheophyta</taxon>
        <taxon>Spermatophyta</taxon>
        <taxon>Magnoliopsida</taxon>
        <taxon>Liliopsida</taxon>
        <taxon>Poales</taxon>
        <taxon>Poaceae</taxon>
        <taxon>PACMAD clade</taxon>
        <taxon>Arundinoideae</taxon>
        <taxon>Arundineae</taxon>
        <taxon>Arundo</taxon>
    </lineage>
</organism>
<name>A0A0A9H5W9_ARUDO</name>
<protein>
    <submittedName>
        <fullName evidence="1">Uncharacterized protein</fullName>
    </submittedName>
</protein>
<reference evidence="1" key="1">
    <citation type="submission" date="2014-09" db="EMBL/GenBank/DDBJ databases">
        <authorList>
            <person name="Magalhaes I.L.F."/>
            <person name="Oliveira U."/>
            <person name="Santos F.R."/>
            <person name="Vidigal T.H.D.A."/>
            <person name="Brescovit A.D."/>
            <person name="Santos A.J."/>
        </authorList>
    </citation>
    <scope>NUCLEOTIDE SEQUENCE</scope>
    <source>
        <tissue evidence="1">Shoot tissue taken approximately 20 cm above the soil surface</tissue>
    </source>
</reference>
<reference evidence="1" key="2">
    <citation type="journal article" date="2015" name="Data Brief">
        <title>Shoot transcriptome of the giant reed, Arundo donax.</title>
        <authorList>
            <person name="Barrero R.A."/>
            <person name="Guerrero F.D."/>
            <person name="Moolhuijzen P."/>
            <person name="Goolsby J.A."/>
            <person name="Tidwell J."/>
            <person name="Bellgard S.E."/>
            <person name="Bellgard M.I."/>
        </authorList>
    </citation>
    <scope>NUCLEOTIDE SEQUENCE</scope>
    <source>
        <tissue evidence="1">Shoot tissue taken approximately 20 cm above the soil surface</tissue>
    </source>
</reference>